<dbReference type="Proteomes" id="UP001216709">
    <property type="component" value="Unassembled WGS sequence"/>
</dbReference>
<dbReference type="RefSeq" id="WP_025811456.1">
    <property type="nucleotide sequence ID" value="NZ_CP023665.1"/>
</dbReference>
<evidence type="ECO:0000313" key="1">
    <source>
        <dbReference type="EMBL" id="MDE1450844.1"/>
    </source>
</evidence>
<organism evidence="1 4">
    <name type="scientific">Bacillus paralicheniformis</name>
    <dbReference type="NCBI Taxonomy" id="1648923"/>
    <lineage>
        <taxon>Bacteria</taxon>
        <taxon>Bacillati</taxon>
        <taxon>Bacillota</taxon>
        <taxon>Bacilli</taxon>
        <taxon>Bacillales</taxon>
        <taxon>Bacillaceae</taxon>
        <taxon>Bacillus</taxon>
    </lineage>
</organism>
<reference evidence="2 3" key="1">
    <citation type="submission" date="2019-06" db="EMBL/GenBank/DDBJ databases">
        <title>Genome sequence analysis of &gt;100 Bacillus licheniformis strains suggests intrinsic resistance to this species.</title>
        <authorList>
            <person name="Wels M."/>
            <person name="Siezen R.J."/>
            <person name="Johansen E."/>
            <person name="Stuer-Lauridsen B."/>
            <person name="Bjerre K."/>
            <person name="Nielsen B.K.K."/>
        </authorList>
    </citation>
    <scope>NUCLEOTIDE SEQUENCE [LARGE SCALE GENOMIC DNA]</scope>
    <source>
        <strain evidence="2 3">BAC-15381</strain>
    </source>
</reference>
<dbReference type="GeneID" id="56671589"/>
<evidence type="ECO:0000313" key="2">
    <source>
        <dbReference type="EMBL" id="TWL40830.1"/>
    </source>
</evidence>
<gene>
    <name evidence="2" type="ORF">CHCC15381_0627</name>
    <name evidence="1" type="ORF">PVN32_01505</name>
</gene>
<proteinExistence type="predicted"/>
<dbReference type="AlphaFoldDB" id="A0AAW6K842"/>
<sequence length="128" mass="14646">MEKKYPYFKCLIPITSNKDIDDLARIISVKLFGGIPFGGMEEQIYEEVPAVFIENPILGFQVVIQGFGGEKGYTLEVRSHPEIIEPDDADEIEVDITRYVSTLLEGTDGLQIRYEELQNMKHYIEITE</sequence>
<dbReference type="EMBL" id="NILF01000026">
    <property type="protein sequence ID" value="TWL40830.1"/>
    <property type="molecule type" value="Genomic_DNA"/>
</dbReference>
<comment type="caution">
    <text evidence="1">The sequence shown here is derived from an EMBL/GenBank/DDBJ whole genome shotgun (WGS) entry which is preliminary data.</text>
</comment>
<evidence type="ECO:0000313" key="3">
    <source>
        <dbReference type="Proteomes" id="UP000429980"/>
    </source>
</evidence>
<evidence type="ECO:0000313" key="4">
    <source>
        <dbReference type="Proteomes" id="UP001216709"/>
    </source>
</evidence>
<keyword evidence="3" id="KW-1185">Reference proteome</keyword>
<reference evidence="1" key="2">
    <citation type="submission" date="2022-12" db="EMBL/GenBank/DDBJ databases">
        <title>Draft Genome Sequences of Bacillus licheniformis and Bacillus paralicheniformis strains isolated from Irish skim milk powders.</title>
        <authorList>
            <person name="Lourenco A."/>
            <person name="Li F."/>
            <person name="Geraldine D."/>
            <person name="Tobin J.T."/>
            <person name="Butler F."/>
            <person name="Jordan K."/>
            <person name="Obrien T."/>
        </authorList>
    </citation>
    <scope>NUCLEOTIDE SEQUENCE</scope>
    <source>
        <strain evidence="1">3370</strain>
    </source>
</reference>
<accession>A0AAW6K842</accession>
<name>A0AAW6K842_9BACI</name>
<protein>
    <submittedName>
        <fullName evidence="1">Uncharacterized protein</fullName>
    </submittedName>
</protein>
<dbReference type="Proteomes" id="UP000429980">
    <property type="component" value="Unassembled WGS sequence"/>
</dbReference>
<dbReference type="EMBL" id="JARAFO010000002">
    <property type="protein sequence ID" value="MDE1450844.1"/>
    <property type="molecule type" value="Genomic_DNA"/>
</dbReference>